<reference evidence="3 4" key="1">
    <citation type="submission" date="2021-05" db="EMBL/GenBank/DDBJ databases">
        <title>Direct Submission.</title>
        <authorList>
            <person name="Li K."/>
            <person name="Gao J."/>
        </authorList>
    </citation>
    <scope>NUCLEOTIDE SEQUENCE [LARGE SCALE GENOMIC DNA]</scope>
    <source>
        <strain evidence="3 4">Mg02</strain>
    </source>
</reference>
<accession>A0ABX8BNG3</accession>
<feature type="chain" id="PRO_5046444957" evidence="2">
    <location>
        <begin position="28"/>
        <end position="63"/>
    </location>
</feature>
<gene>
    <name evidence="3" type="ORF">KGD84_01810</name>
</gene>
<protein>
    <submittedName>
        <fullName evidence="3">Uncharacterized protein</fullName>
    </submittedName>
</protein>
<organism evidence="3 4">
    <name type="scientific">Nocardiopsis changdeensis</name>
    <dbReference type="NCBI Taxonomy" id="2831969"/>
    <lineage>
        <taxon>Bacteria</taxon>
        <taxon>Bacillati</taxon>
        <taxon>Actinomycetota</taxon>
        <taxon>Actinomycetes</taxon>
        <taxon>Streptosporangiales</taxon>
        <taxon>Nocardiopsidaceae</taxon>
        <taxon>Nocardiopsis</taxon>
    </lineage>
</organism>
<dbReference type="RefSeq" id="WP_220564388.1">
    <property type="nucleotide sequence ID" value="NZ_CP074133.1"/>
</dbReference>
<evidence type="ECO:0000256" key="1">
    <source>
        <dbReference type="SAM" id="Phobius"/>
    </source>
</evidence>
<keyword evidence="2" id="KW-0732">Signal</keyword>
<feature type="signal peptide" evidence="2">
    <location>
        <begin position="1"/>
        <end position="27"/>
    </location>
</feature>
<sequence length="63" mass="5997">MAQNKGTPRKVLIGAAIAVLAASAAVAVLDPFPGAQLGAGLVGAVALVAFAVLSVGGRNSVKA</sequence>
<keyword evidence="4" id="KW-1185">Reference proteome</keyword>
<dbReference type="EMBL" id="CP074133">
    <property type="protein sequence ID" value="QUX23163.1"/>
    <property type="molecule type" value="Genomic_DNA"/>
</dbReference>
<dbReference type="Proteomes" id="UP000676079">
    <property type="component" value="Chromosome"/>
</dbReference>
<name>A0ABX8BNG3_9ACTN</name>
<evidence type="ECO:0000313" key="3">
    <source>
        <dbReference type="EMBL" id="QUX23163.1"/>
    </source>
</evidence>
<keyword evidence="1" id="KW-0472">Membrane</keyword>
<evidence type="ECO:0000313" key="4">
    <source>
        <dbReference type="Proteomes" id="UP000676079"/>
    </source>
</evidence>
<keyword evidence="1" id="KW-1133">Transmembrane helix</keyword>
<proteinExistence type="predicted"/>
<keyword evidence="1" id="KW-0812">Transmembrane</keyword>
<evidence type="ECO:0000256" key="2">
    <source>
        <dbReference type="SAM" id="SignalP"/>
    </source>
</evidence>
<feature type="transmembrane region" description="Helical" evidence="1">
    <location>
        <begin position="37"/>
        <end position="57"/>
    </location>
</feature>